<organism evidence="3 4">
    <name type="scientific">Seminavis robusta</name>
    <dbReference type="NCBI Taxonomy" id="568900"/>
    <lineage>
        <taxon>Eukaryota</taxon>
        <taxon>Sar</taxon>
        <taxon>Stramenopiles</taxon>
        <taxon>Ochrophyta</taxon>
        <taxon>Bacillariophyta</taxon>
        <taxon>Bacillariophyceae</taxon>
        <taxon>Bacillariophycidae</taxon>
        <taxon>Naviculales</taxon>
        <taxon>Naviculaceae</taxon>
        <taxon>Seminavis</taxon>
    </lineage>
</organism>
<evidence type="ECO:0000313" key="4">
    <source>
        <dbReference type="Proteomes" id="UP001153069"/>
    </source>
</evidence>
<comment type="caution">
    <text evidence="3">The sequence shown here is derived from an EMBL/GenBank/DDBJ whole genome shotgun (WGS) entry which is preliminary data.</text>
</comment>
<feature type="chain" id="PRO_5040181468" evidence="2">
    <location>
        <begin position="22"/>
        <end position="965"/>
    </location>
</feature>
<dbReference type="Proteomes" id="UP001153069">
    <property type="component" value="Unassembled WGS sequence"/>
</dbReference>
<dbReference type="AlphaFoldDB" id="A0A9N8DHU5"/>
<dbReference type="Gene3D" id="3.40.50.1110">
    <property type="entry name" value="SGNH hydrolase"/>
    <property type="match status" value="2"/>
</dbReference>
<sequence>MATRFLAVVLVFATLPALGLARQFVIWSFGNSLSSYGGSIVGNFRCFYIGYATQLGATRVDSPRYTPGGATFGTHWAHLLYDDNAPAFSNENNARHPWVFLQEQSAIPAIPSQLPVSLFNLRGLISHFSTTNVQEAFLIQTWGYEFGTSDYGLNYPDMPSHNQALLAGYVEMQQAVHSDAYHVYVAPCGLAWEKVYLNCIERGEDPLNNENCAFRRLYQDPVHPSTMGSYACALTVFSSMTAIHPSTQRCKGGISSSDANQISTAIAQAIEETFASGLIIYPFDEIWPTEAPTTREPTFTPTAEPTTSAPTRGTAFVSITLPPQTARPTTLPPSSAPTTLQPTTLQPTDLNENALAARENAKVLILGNEALGNFNVSDQFDQILENSLALHNVLGQVNVTSSTPEDATLRWHVNTIGNSDPILYSADDGADFDWIVLQEDVSLISQRRKAKISADFAWAVHVMIAHSHQAKTALLMMFGGRNGYNDGNGTVYADFLTHTANLLSNHMMVMSMTSTNYNETANPTYLIPAGMAAEVIYLEDWNTGRDPATDNSTLFYRLYDEDGVNPSAEGSYLIAVMLSSFMSGLDPNLITWFPDATRRNLQISDIDEADAIRIRAASGRAILQMRDRIKYPWEDPWPTTAPTVWTAAPTPQPVAECSQLPAPFGGGCPAANPSTIDDGMSDDYRGWYSLNNDGCCQDYCRWNGYSGPGGDPAIQTTYEDSFWACRPAGYSTCTYWTEYATPFTAERCASQGVPTEANAVGSRVEPVDIPAVAPSPLPECSQLPAPTNGACPAANPSTIDDGIHGGNDPNNGWYSLNNDGCCQDYCRWVGYSGAGGDPAIQTTYEDSFWACRPAGYSTCTYWTEYATPFTAERCASQGVPTEANAVGSRVDPAVSSKVSAKPITNEEGEEGEREKGRAPSQQEGAFEGLASSIRSGSKAFVPVGKIEFVGQVMAALLLGTQFLLG</sequence>
<proteinExistence type="predicted"/>
<keyword evidence="2" id="KW-0732">Signal</keyword>
<dbReference type="EMBL" id="CAICTM010000128">
    <property type="protein sequence ID" value="CAB9502155.1"/>
    <property type="molecule type" value="Genomic_DNA"/>
</dbReference>
<evidence type="ECO:0000256" key="1">
    <source>
        <dbReference type="SAM" id="MobiDB-lite"/>
    </source>
</evidence>
<gene>
    <name evidence="3" type="ORF">SEMRO_129_G061470.1</name>
</gene>
<dbReference type="InterPro" id="IPR036514">
    <property type="entry name" value="SGNH_hydro_sf"/>
</dbReference>
<feature type="signal peptide" evidence="2">
    <location>
        <begin position="1"/>
        <end position="21"/>
    </location>
</feature>
<name>A0A9N8DHU5_9STRA</name>
<evidence type="ECO:0000256" key="2">
    <source>
        <dbReference type="SAM" id="SignalP"/>
    </source>
</evidence>
<feature type="region of interest" description="Disordered" evidence="1">
    <location>
        <begin position="323"/>
        <end position="342"/>
    </location>
</feature>
<accession>A0A9N8DHU5</accession>
<evidence type="ECO:0000313" key="3">
    <source>
        <dbReference type="EMBL" id="CAB9502155.1"/>
    </source>
</evidence>
<feature type="region of interest" description="Disordered" evidence="1">
    <location>
        <begin position="885"/>
        <end position="925"/>
    </location>
</feature>
<reference evidence="3" key="1">
    <citation type="submission" date="2020-06" db="EMBL/GenBank/DDBJ databases">
        <authorList>
            <consortium name="Plant Systems Biology data submission"/>
        </authorList>
    </citation>
    <scope>NUCLEOTIDE SEQUENCE</scope>
    <source>
        <strain evidence="3">D6</strain>
    </source>
</reference>
<keyword evidence="4" id="KW-1185">Reference proteome</keyword>
<protein>
    <submittedName>
        <fullName evidence="3">Uncharacterized protein</fullName>
    </submittedName>
</protein>